<evidence type="ECO:0000313" key="1">
    <source>
        <dbReference type="EMBL" id="GAA4789468.1"/>
    </source>
</evidence>
<dbReference type="Proteomes" id="UP001499959">
    <property type="component" value="Unassembled WGS sequence"/>
</dbReference>
<dbReference type="InterPro" id="IPR009003">
    <property type="entry name" value="Peptidase_S1_PA"/>
</dbReference>
<dbReference type="SUPFAM" id="SSF50494">
    <property type="entry name" value="Trypsin-like serine proteases"/>
    <property type="match status" value="1"/>
</dbReference>
<reference evidence="2" key="1">
    <citation type="journal article" date="2019" name="Int. J. Syst. Evol. Microbiol.">
        <title>The Global Catalogue of Microorganisms (GCM) 10K type strain sequencing project: providing services to taxonomists for standard genome sequencing and annotation.</title>
        <authorList>
            <consortium name="The Broad Institute Genomics Platform"/>
            <consortium name="The Broad Institute Genome Sequencing Center for Infectious Disease"/>
            <person name="Wu L."/>
            <person name="Ma J."/>
        </authorList>
    </citation>
    <scope>NUCLEOTIDE SEQUENCE [LARGE SCALE GENOMIC DNA]</scope>
    <source>
        <strain evidence="2">JCM 18204</strain>
    </source>
</reference>
<keyword evidence="2" id="KW-1185">Reference proteome</keyword>
<gene>
    <name evidence="1" type="ORF">GCM10023307_13340</name>
</gene>
<accession>A0ABP9B2H9</accession>
<comment type="caution">
    <text evidence="1">The sequence shown here is derived from an EMBL/GenBank/DDBJ whole genome shotgun (WGS) entry which is preliminary data.</text>
</comment>
<dbReference type="Pfam" id="PF13365">
    <property type="entry name" value="Trypsin_2"/>
    <property type="match status" value="1"/>
</dbReference>
<dbReference type="Gene3D" id="2.40.10.10">
    <property type="entry name" value="Trypsin-like serine proteases"/>
    <property type="match status" value="1"/>
</dbReference>
<name>A0ABP9B2H9_9GAMM</name>
<protein>
    <recommendedName>
        <fullName evidence="3">Serine protease</fullName>
    </recommendedName>
</protein>
<evidence type="ECO:0000313" key="2">
    <source>
        <dbReference type="Proteomes" id="UP001499959"/>
    </source>
</evidence>
<sequence length="362" mass="39636">MSASFTPNTFEAFKAHSPKHPYGENAAPGSPFPIHDPFGLRRAIVPVFQRNPDGSALGVGTAFHVDGWGRLLTADHVVDYTRERHLSQIQPDSLIQVDISQSPHAAVLLGYGLAFGTVGIPEACWAPINRIDAIVEESDRDPLEVLRGAQRYHVGPDLAGITAFLDQKAPSLHAVPVDFHWYPEIGETVFAVGYPDLDFRAMDGEEVERYLEEGMFGVYGTITNLFPNGRGRARPTPVFEVEAEWRSGMSGGPVFNRQGHVIGVVSYSLLPSEGEPGRGYATCFSFIPEASHLAPTLDSDNPCCRRGFGVYNPNNWHLADVKPSRAEAEQARIRLGADYIVGWVSHRLGGQDFMLGSSDHQS</sequence>
<dbReference type="EMBL" id="BAABJE010000005">
    <property type="protein sequence ID" value="GAA4789468.1"/>
    <property type="molecule type" value="Genomic_DNA"/>
</dbReference>
<proteinExistence type="predicted"/>
<dbReference type="RefSeq" id="WP_345302536.1">
    <property type="nucleotide sequence ID" value="NZ_BAABJE010000005.1"/>
</dbReference>
<evidence type="ECO:0008006" key="3">
    <source>
        <dbReference type="Google" id="ProtNLM"/>
    </source>
</evidence>
<dbReference type="InterPro" id="IPR043504">
    <property type="entry name" value="Peptidase_S1_PA_chymotrypsin"/>
</dbReference>
<organism evidence="1 2">
    <name type="scientific">Lysobacter hankyongensis</name>
    <dbReference type="NCBI Taxonomy" id="1176535"/>
    <lineage>
        <taxon>Bacteria</taxon>
        <taxon>Pseudomonadati</taxon>
        <taxon>Pseudomonadota</taxon>
        <taxon>Gammaproteobacteria</taxon>
        <taxon>Lysobacterales</taxon>
        <taxon>Lysobacteraceae</taxon>
        <taxon>Lysobacter</taxon>
    </lineage>
</organism>